<dbReference type="InterPro" id="IPR029025">
    <property type="entry name" value="T3SS_substrate_exporter_C"/>
</dbReference>
<feature type="transmembrane region" description="Helical" evidence="2">
    <location>
        <begin position="86"/>
        <end position="107"/>
    </location>
</feature>
<evidence type="ECO:0000256" key="2">
    <source>
        <dbReference type="SAM" id="Phobius"/>
    </source>
</evidence>
<sequence>MAEDKSSKTEKATPQKIKQAREEGNLPKTQDLSMWLTVLVFVAIGPMVLSNTRDSFSEMLHGVAGVITQPDLTKATNLFRNSLLDAIVLVAPIALGCMVAGVLGHAVQGGVKPHSKRFKPKWKKLNPISGLKNMFGMHGMWTLVKTLIKFGVFGLVAYNIVSGAVTQIAGSGAWSVGAVLDVVMSASMSVITTIAVVGLVIAAADYGMERHRVMKSLKMSKDEIKKENKQQEGDPMVKGQRRAKQREMGRRRMMAAVGEASVVMTNPAHVSVALKYERGSGAPQVVAKGTGHLAVRIREEAAAHEIPVVEDVLVARMLYKLCEIDDYIPFELYDAIAEVLAFVLRMSESGRGSGTHETPLRHPDFDGTLPDDLTDEALGIRVAAPASARAAA</sequence>
<dbReference type="EMBL" id="BSUO01000001">
    <property type="protein sequence ID" value="GMA41041.1"/>
    <property type="molecule type" value="Genomic_DNA"/>
</dbReference>
<gene>
    <name evidence="3" type="ORF">GCM10025883_30860</name>
</gene>
<protein>
    <recommendedName>
        <fullName evidence="5">Flagellar biosynthetic protein FlhB</fullName>
    </recommendedName>
</protein>
<dbReference type="SUPFAM" id="SSF160544">
    <property type="entry name" value="EscU C-terminal domain-like"/>
    <property type="match status" value="1"/>
</dbReference>
<keyword evidence="2" id="KW-0812">Transmembrane</keyword>
<organism evidence="3 4">
    <name type="scientific">Mobilicoccus caccae</name>
    <dbReference type="NCBI Taxonomy" id="1859295"/>
    <lineage>
        <taxon>Bacteria</taxon>
        <taxon>Bacillati</taxon>
        <taxon>Actinomycetota</taxon>
        <taxon>Actinomycetes</taxon>
        <taxon>Micrococcales</taxon>
        <taxon>Dermatophilaceae</taxon>
        <taxon>Mobilicoccus</taxon>
    </lineage>
</organism>
<feature type="region of interest" description="Disordered" evidence="1">
    <location>
        <begin position="1"/>
        <end position="24"/>
    </location>
</feature>
<keyword evidence="4" id="KW-1185">Reference proteome</keyword>
<evidence type="ECO:0008006" key="5">
    <source>
        <dbReference type="Google" id="ProtNLM"/>
    </source>
</evidence>
<keyword evidence="2" id="KW-1133">Transmembrane helix</keyword>
<feature type="compositionally biased region" description="Basic and acidic residues" evidence="1">
    <location>
        <begin position="222"/>
        <end position="232"/>
    </location>
</feature>
<feature type="transmembrane region" description="Helical" evidence="2">
    <location>
        <begin position="32"/>
        <end position="49"/>
    </location>
</feature>
<accession>A0ABQ6IVG0</accession>
<dbReference type="InterPro" id="IPR006135">
    <property type="entry name" value="T3SS_substrate_exporter"/>
</dbReference>
<feature type="region of interest" description="Disordered" evidence="1">
    <location>
        <begin position="222"/>
        <end position="244"/>
    </location>
</feature>
<dbReference type="PANTHER" id="PTHR30531:SF12">
    <property type="entry name" value="FLAGELLAR BIOSYNTHETIC PROTEIN FLHB"/>
    <property type="match status" value="1"/>
</dbReference>
<evidence type="ECO:0000313" key="4">
    <source>
        <dbReference type="Proteomes" id="UP001157126"/>
    </source>
</evidence>
<name>A0ABQ6IVG0_9MICO</name>
<dbReference type="Pfam" id="PF01312">
    <property type="entry name" value="Bac_export_2"/>
    <property type="match status" value="1"/>
</dbReference>
<dbReference type="PANTHER" id="PTHR30531">
    <property type="entry name" value="FLAGELLAR BIOSYNTHETIC PROTEIN FLHB"/>
    <property type="match status" value="1"/>
</dbReference>
<reference evidence="4" key="1">
    <citation type="journal article" date="2019" name="Int. J. Syst. Evol. Microbiol.">
        <title>The Global Catalogue of Microorganisms (GCM) 10K type strain sequencing project: providing services to taxonomists for standard genome sequencing and annotation.</title>
        <authorList>
            <consortium name="The Broad Institute Genomics Platform"/>
            <consortium name="The Broad Institute Genome Sequencing Center for Infectious Disease"/>
            <person name="Wu L."/>
            <person name="Ma J."/>
        </authorList>
    </citation>
    <scope>NUCLEOTIDE SEQUENCE [LARGE SCALE GENOMIC DNA]</scope>
    <source>
        <strain evidence="4">NBRC 113072</strain>
    </source>
</reference>
<keyword evidence="2" id="KW-0472">Membrane</keyword>
<proteinExistence type="predicted"/>
<dbReference type="Proteomes" id="UP001157126">
    <property type="component" value="Unassembled WGS sequence"/>
</dbReference>
<feature type="transmembrane region" description="Helical" evidence="2">
    <location>
        <begin position="147"/>
        <end position="170"/>
    </location>
</feature>
<comment type="caution">
    <text evidence="3">The sequence shown here is derived from an EMBL/GenBank/DDBJ whole genome shotgun (WGS) entry which is preliminary data.</text>
</comment>
<feature type="transmembrane region" description="Helical" evidence="2">
    <location>
        <begin position="182"/>
        <end position="208"/>
    </location>
</feature>
<dbReference type="RefSeq" id="WP_284304638.1">
    <property type="nucleotide sequence ID" value="NZ_BSUO01000001.1"/>
</dbReference>
<evidence type="ECO:0000256" key="1">
    <source>
        <dbReference type="SAM" id="MobiDB-lite"/>
    </source>
</evidence>
<dbReference type="PRINTS" id="PR00950">
    <property type="entry name" value="TYPE3IMSPROT"/>
</dbReference>
<dbReference type="Gene3D" id="3.40.1690.10">
    <property type="entry name" value="secretion proteins EscU"/>
    <property type="match status" value="1"/>
</dbReference>
<evidence type="ECO:0000313" key="3">
    <source>
        <dbReference type="EMBL" id="GMA41041.1"/>
    </source>
</evidence>